<feature type="compositionally biased region" description="Acidic residues" evidence="1">
    <location>
        <begin position="71"/>
        <end position="80"/>
    </location>
</feature>
<accession>A0A0G4GU30</accession>
<dbReference type="GO" id="GO:0043625">
    <property type="term" value="C:delta DNA polymerase complex"/>
    <property type="evidence" value="ECO:0007669"/>
    <property type="project" value="TreeGrafter"/>
</dbReference>
<dbReference type="PANTHER" id="PTHR14303:SF0">
    <property type="entry name" value="DNA POLYMERASE DELTA SUBUNIT 4"/>
    <property type="match status" value="1"/>
</dbReference>
<feature type="region of interest" description="Disordered" evidence="1">
    <location>
        <begin position="95"/>
        <end position="161"/>
    </location>
</feature>
<feature type="compositionally biased region" description="Acidic residues" evidence="1">
    <location>
        <begin position="95"/>
        <end position="112"/>
    </location>
</feature>
<sequence length="264" mass="28381">MPPKRKDLDDFFGGGKKPKKTEEKEPAAPKTPETSLKKPQGVSASAAASGGVSTSAPTTVPRRGLQREGAIDVDSDGDGDVFDAVGLRGDVEVVDVDDEREIDNESDLNDDYVEIHPPTPARQEGGAAAAAAAVTSPSRPRVSAAPTPKPTRPVPTPSAPQTALEKLLQWPDCTEDEKLLRAFDLESKWGPGVGISREERWIRAEKLGLSPPADVWDLLQKVKAKARDTSSSFRSPMRSPSKKGPSMKDTNTHIFDQRLTAPDL</sequence>
<evidence type="ECO:0008006" key="3">
    <source>
        <dbReference type="Google" id="ProtNLM"/>
    </source>
</evidence>
<evidence type="ECO:0000256" key="1">
    <source>
        <dbReference type="SAM" id="MobiDB-lite"/>
    </source>
</evidence>
<dbReference type="AlphaFoldDB" id="A0A0G4GU30"/>
<feature type="region of interest" description="Disordered" evidence="1">
    <location>
        <begin position="1"/>
        <end position="80"/>
    </location>
</feature>
<name>A0A0G4GU30_9ALVE</name>
<dbReference type="GO" id="GO:0006261">
    <property type="term" value="P:DNA-templated DNA replication"/>
    <property type="evidence" value="ECO:0007669"/>
    <property type="project" value="TreeGrafter"/>
</dbReference>
<dbReference type="EMBL" id="CDMZ01001550">
    <property type="protein sequence ID" value="CEM34282.1"/>
    <property type="molecule type" value="Genomic_DNA"/>
</dbReference>
<gene>
    <name evidence="2" type="ORF">Cvel_23381</name>
</gene>
<dbReference type="GO" id="GO:0003887">
    <property type="term" value="F:DNA-directed DNA polymerase activity"/>
    <property type="evidence" value="ECO:0007669"/>
    <property type="project" value="TreeGrafter"/>
</dbReference>
<dbReference type="PANTHER" id="PTHR14303">
    <property type="entry name" value="DNA POLYMERASE DELTA SUBUNIT 4"/>
    <property type="match status" value="1"/>
</dbReference>
<evidence type="ECO:0000313" key="2">
    <source>
        <dbReference type="EMBL" id="CEM34282.1"/>
    </source>
</evidence>
<dbReference type="Pfam" id="PF04081">
    <property type="entry name" value="DNA_pol_delta_4"/>
    <property type="match status" value="1"/>
</dbReference>
<dbReference type="VEuPathDB" id="CryptoDB:Cvel_23381"/>
<protein>
    <recommendedName>
        <fullName evidence="3">DNA polymerase delta subunit 4</fullName>
    </recommendedName>
</protein>
<dbReference type="GO" id="GO:0000731">
    <property type="term" value="P:DNA synthesis involved in DNA repair"/>
    <property type="evidence" value="ECO:0007669"/>
    <property type="project" value="InterPro"/>
</dbReference>
<feature type="compositionally biased region" description="Low complexity" evidence="1">
    <location>
        <begin position="41"/>
        <end position="60"/>
    </location>
</feature>
<reference evidence="2" key="1">
    <citation type="submission" date="2014-11" db="EMBL/GenBank/DDBJ databases">
        <authorList>
            <person name="Otto D Thomas"/>
            <person name="Naeem Raeece"/>
        </authorList>
    </citation>
    <scope>NUCLEOTIDE SEQUENCE</scope>
</reference>
<dbReference type="InterPro" id="IPR007218">
    <property type="entry name" value="DNA_pol_delta_4"/>
</dbReference>
<feature type="compositionally biased region" description="Low complexity" evidence="1">
    <location>
        <begin position="230"/>
        <end position="239"/>
    </location>
</feature>
<feature type="region of interest" description="Disordered" evidence="1">
    <location>
        <begin position="226"/>
        <end position="264"/>
    </location>
</feature>
<organism evidence="2">
    <name type="scientific">Chromera velia CCMP2878</name>
    <dbReference type="NCBI Taxonomy" id="1169474"/>
    <lineage>
        <taxon>Eukaryota</taxon>
        <taxon>Sar</taxon>
        <taxon>Alveolata</taxon>
        <taxon>Colpodellida</taxon>
        <taxon>Chromeraceae</taxon>
        <taxon>Chromera</taxon>
    </lineage>
</organism>
<proteinExistence type="predicted"/>
<feature type="compositionally biased region" description="Pro residues" evidence="1">
    <location>
        <begin position="147"/>
        <end position="158"/>
    </location>
</feature>